<name>A0AAD8INQ0_9APIA</name>
<reference evidence="1" key="1">
    <citation type="submission" date="2023-02" db="EMBL/GenBank/DDBJ databases">
        <title>Genome of toxic invasive species Heracleum sosnowskyi carries increased number of genes despite the absence of recent whole-genome duplications.</title>
        <authorList>
            <person name="Schelkunov M."/>
            <person name="Shtratnikova V."/>
            <person name="Makarenko M."/>
            <person name="Klepikova A."/>
            <person name="Omelchenko D."/>
            <person name="Novikova G."/>
            <person name="Obukhova E."/>
            <person name="Bogdanov V."/>
            <person name="Penin A."/>
            <person name="Logacheva M."/>
        </authorList>
    </citation>
    <scope>NUCLEOTIDE SEQUENCE</scope>
    <source>
        <strain evidence="1">Hsosn_3</strain>
        <tissue evidence="1">Leaf</tissue>
    </source>
</reference>
<comment type="caution">
    <text evidence="1">The sequence shown here is derived from an EMBL/GenBank/DDBJ whole genome shotgun (WGS) entry which is preliminary data.</text>
</comment>
<dbReference type="Proteomes" id="UP001237642">
    <property type="component" value="Unassembled WGS sequence"/>
</dbReference>
<dbReference type="EMBL" id="JAUIZM010000004">
    <property type="protein sequence ID" value="KAK1388334.1"/>
    <property type="molecule type" value="Genomic_DNA"/>
</dbReference>
<protein>
    <submittedName>
        <fullName evidence="1">Uncharacterized protein</fullName>
    </submittedName>
</protein>
<accession>A0AAD8INQ0</accession>
<organism evidence="1 2">
    <name type="scientific">Heracleum sosnowskyi</name>
    <dbReference type="NCBI Taxonomy" id="360622"/>
    <lineage>
        <taxon>Eukaryota</taxon>
        <taxon>Viridiplantae</taxon>
        <taxon>Streptophyta</taxon>
        <taxon>Embryophyta</taxon>
        <taxon>Tracheophyta</taxon>
        <taxon>Spermatophyta</taxon>
        <taxon>Magnoliopsida</taxon>
        <taxon>eudicotyledons</taxon>
        <taxon>Gunneridae</taxon>
        <taxon>Pentapetalae</taxon>
        <taxon>asterids</taxon>
        <taxon>campanulids</taxon>
        <taxon>Apiales</taxon>
        <taxon>Apiaceae</taxon>
        <taxon>Apioideae</taxon>
        <taxon>apioid superclade</taxon>
        <taxon>Tordylieae</taxon>
        <taxon>Tordyliinae</taxon>
        <taxon>Heracleum</taxon>
    </lineage>
</organism>
<evidence type="ECO:0000313" key="1">
    <source>
        <dbReference type="EMBL" id="KAK1388334.1"/>
    </source>
</evidence>
<dbReference type="Gene3D" id="3.40.50.1820">
    <property type="entry name" value="alpha/beta hydrolase"/>
    <property type="match status" value="1"/>
</dbReference>
<keyword evidence="2" id="KW-1185">Reference proteome</keyword>
<reference evidence="1" key="2">
    <citation type="submission" date="2023-05" db="EMBL/GenBank/DDBJ databases">
        <authorList>
            <person name="Schelkunov M.I."/>
        </authorList>
    </citation>
    <scope>NUCLEOTIDE SEQUENCE</scope>
    <source>
        <strain evidence="1">Hsosn_3</strain>
        <tissue evidence="1">Leaf</tissue>
    </source>
</reference>
<sequence>MVVPLNTWILISNFKLAYNLLRRPDWTFNRHLAEFLDRKVPSNLNRVNGVFSFDMIIDRPTSLLTRIYRPAKSAEETPSFSPAAYLAGPSPNFPAKELDSADQLFDVLLKLDSMLAEDSRKTMPIRVVVIDSIAALFLHHICLVYLERMYSYVTVADDSGIEDLWNIGLSMVN</sequence>
<evidence type="ECO:0000313" key="2">
    <source>
        <dbReference type="Proteomes" id="UP001237642"/>
    </source>
</evidence>
<proteinExistence type="predicted"/>
<gene>
    <name evidence="1" type="ORF">POM88_016512</name>
</gene>
<dbReference type="AlphaFoldDB" id="A0AAD8INQ0"/>
<dbReference type="InterPro" id="IPR029058">
    <property type="entry name" value="AB_hydrolase_fold"/>
</dbReference>